<comment type="caution">
    <text evidence="2">The sequence shown here is derived from an EMBL/GenBank/DDBJ whole genome shotgun (WGS) entry which is preliminary data.</text>
</comment>
<gene>
    <name evidence="2" type="ORF">AVEN_67645_1</name>
</gene>
<dbReference type="Proteomes" id="UP000499080">
    <property type="component" value="Unassembled WGS sequence"/>
</dbReference>
<feature type="domain" description="Reverse transcriptase" evidence="1">
    <location>
        <begin position="1"/>
        <end position="67"/>
    </location>
</feature>
<dbReference type="InterPro" id="IPR000477">
    <property type="entry name" value="RT_dom"/>
</dbReference>
<evidence type="ECO:0000313" key="3">
    <source>
        <dbReference type="Proteomes" id="UP000499080"/>
    </source>
</evidence>
<dbReference type="EMBL" id="BGPR01002526">
    <property type="protein sequence ID" value="GBM74917.1"/>
    <property type="molecule type" value="Genomic_DNA"/>
</dbReference>
<dbReference type="InterPro" id="IPR043502">
    <property type="entry name" value="DNA/RNA_pol_sf"/>
</dbReference>
<organism evidence="2 3">
    <name type="scientific">Araneus ventricosus</name>
    <name type="common">Orbweaver spider</name>
    <name type="synonym">Epeira ventricosa</name>
    <dbReference type="NCBI Taxonomy" id="182803"/>
    <lineage>
        <taxon>Eukaryota</taxon>
        <taxon>Metazoa</taxon>
        <taxon>Ecdysozoa</taxon>
        <taxon>Arthropoda</taxon>
        <taxon>Chelicerata</taxon>
        <taxon>Arachnida</taxon>
        <taxon>Araneae</taxon>
        <taxon>Araneomorphae</taxon>
        <taxon>Entelegynae</taxon>
        <taxon>Araneoidea</taxon>
        <taxon>Araneidae</taxon>
        <taxon>Araneus</taxon>
    </lineage>
</organism>
<dbReference type="AlphaFoldDB" id="A0A4Y2IB23"/>
<protein>
    <recommendedName>
        <fullName evidence="1">Reverse transcriptase domain-containing protein</fullName>
    </recommendedName>
</protein>
<dbReference type="PANTHER" id="PTHR47027">
    <property type="entry name" value="REVERSE TRANSCRIPTASE DOMAIN-CONTAINING PROTEIN"/>
    <property type="match status" value="1"/>
</dbReference>
<sequence length="269" mass="31601">MSIQLLAYADDIDIIGRSERAVKEAFRALEISATDMGLTINEDKTKFMEVPSPTGNYTPFRINGHTFERVSEFKYLGTIDNDQNMLKAEINNRIKSANKCFFGLKKQLRSRLVSRRTKMRLYKTLILLVLLYASETWTLNEYVQRALETFERKVLRTIFGPVQGRTRFNFELYRLYKEPQVTQIIRSNRLRWLGHVWRTPENNPTRLYTFKNPGGARAQGRPSTRWLDDTENDIKILETKNWQRVALDLLSWKKRAVEAAKTCNRLLRS</sequence>
<keyword evidence="3" id="KW-1185">Reference proteome</keyword>
<evidence type="ECO:0000313" key="2">
    <source>
        <dbReference type="EMBL" id="GBM74917.1"/>
    </source>
</evidence>
<dbReference type="Pfam" id="PF00078">
    <property type="entry name" value="RVT_1"/>
    <property type="match status" value="1"/>
</dbReference>
<proteinExistence type="predicted"/>
<dbReference type="PROSITE" id="PS50878">
    <property type="entry name" value="RT_POL"/>
    <property type="match status" value="1"/>
</dbReference>
<dbReference type="OrthoDB" id="410404at2759"/>
<reference evidence="2 3" key="1">
    <citation type="journal article" date="2019" name="Sci. Rep.">
        <title>Orb-weaving spider Araneus ventricosus genome elucidates the spidroin gene catalogue.</title>
        <authorList>
            <person name="Kono N."/>
            <person name="Nakamura H."/>
            <person name="Ohtoshi R."/>
            <person name="Moran D.A.P."/>
            <person name="Shinohara A."/>
            <person name="Yoshida Y."/>
            <person name="Fujiwara M."/>
            <person name="Mori M."/>
            <person name="Tomita M."/>
            <person name="Arakawa K."/>
        </authorList>
    </citation>
    <scope>NUCLEOTIDE SEQUENCE [LARGE SCALE GENOMIC DNA]</scope>
</reference>
<name>A0A4Y2IB23_ARAVE</name>
<dbReference type="GO" id="GO:0071897">
    <property type="term" value="P:DNA biosynthetic process"/>
    <property type="evidence" value="ECO:0007669"/>
    <property type="project" value="UniProtKB-ARBA"/>
</dbReference>
<evidence type="ECO:0000259" key="1">
    <source>
        <dbReference type="PROSITE" id="PS50878"/>
    </source>
</evidence>
<dbReference type="PANTHER" id="PTHR47027:SF29">
    <property type="entry name" value="C2H2-TYPE DOMAIN-CONTAINING PROTEIN"/>
    <property type="match status" value="1"/>
</dbReference>
<dbReference type="SUPFAM" id="SSF56672">
    <property type="entry name" value="DNA/RNA polymerases"/>
    <property type="match status" value="1"/>
</dbReference>
<accession>A0A4Y2IB23</accession>